<dbReference type="EMBL" id="JAUSWG010000003">
    <property type="protein sequence ID" value="MDQ0555898.1"/>
    <property type="molecule type" value="Genomic_DNA"/>
</dbReference>
<evidence type="ECO:0000313" key="2">
    <source>
        <dbReference type="Proteomes" id="UP001232584"/>
    </source>
</evidence>
<sequence length="78" mass="9395">MLYSKKIKNEWTVNIMESSDFKGIVTDEKIVLFSDKEIDIYGLFEIKNNEIIKIHGFHNLRYKIDPIQKVIEFRFIEK</sequence>
<gene>
    <name evidence="1" type="ORF">QOZ92_001011</name>
</gene>
<evidence type="ECO:0000313" key="1">
    <source>
        <dbReference type="EMBL" id="MDQ0555898.1"/>
    </source>
</evidence>
<proteinExistence type="predicted"/>
<reference evidence="1 2" key="1">
    <citation type="submission" date="2023-07" db="EMBL/GenBank/DDBJ databases">
        <title>Genomic Encyclopedia of Type Strains, Phase IV (KMG-IV): sequencing the most valuable type-strain genomes for metagenomic binning, comparative biology and taxonomic classification.</title>
        <authorList>
            <person name="Goeker M."/>
        </authorList>
    </citation>
    <scope>NUCLEOTIDE SEQUENCE [LARGE SCALE GENOMIC DNA]</scope>
    <source>
        <strain evidence="1 2">DSM 15049</strain>
    </source>
</reference>
<dbReference type="RefSeq" id="WP_307504022.1">
    <property type="nucleotide sequence ID" value="NZ_BAAACE010000014.1"/>
</dbReference>
<dbReference type="Proteomes" id="UP001232584">
    <property type="component" value="Unassembled WGS sequence"/>
</dbReference>
<name>A0ABU0MYB4_9FIRM</name>
<comment type="caution">
    <text evidence="1">The sequence shown here is derived from an EMBL/GenBank/DDBJ whole genome shotgun (WGS) entry which is preliminary data.</text>
</comment>
<protein>
    <submittedName>
        <fullName evidence="1">Uncharacterized protein</fullName>
    </submittedName>
</protein>
<organism evidence="1 2">
    <name type="scientific">Paraclostridium ghonii</name>
    <dbReference type="NCBI Taxonomy" id="29358"/>
    <lineage>
        <taxon>Bacteria</taxon>
        <taxon>Bacillati</taxon>
        <taxon>Bacillota</taxon>
        <taxon>Clostridia</taxon>
        <taxon>Peptostreptococcales</taxon>
        <taxon>Peptostreptococcaceae</taxon>
        <taxon>Paraclostridium</taxon>
    </lineage>
</organism>
<accession>A0ABU0MYB4</accession>
<keyword evidence="2" id="KW-1185">Reference proteome</keyword>